<feature type="compositionally biased region" description="Low complexity" evidence="1">
    <location>
        <begin position="156"/>
        <end position="165"/>
    </location>
</feature>
<dbReference type="EMBL" id="MN740136">
    <property type="protein sequence ID" value="QHT89111.1"/>
    <property type="molecule type" value="Genomic_DNA"/>
</dbReference>
<dbReference type="AlphaFoldDB" id="A0A6C0I7Z0"/>
<evidence type="ECO:0000256" key="1">
    <source>
        <dbReference type="SAM" id="MobiDB-lite"/>
    </source>
</evidence>
<proteinExistence type="predicted"/>
<protein>
    <submittedName>
        <fullName evidence="2">Uncharacterized protein</fullName>
    </submittedName>
</protein>
<feature type="region of interest" description="Disordered" evidence="1">
    <location>
        <begin position="156"/>
        <end position="183"/>
    </location>
</feature>
<reference evidence="2" key="1">
    <citation type="journal article" date="2020" name="Nature">
        <title>Giant virus diversity and host interactions through global metagenomics.</title>
        <authorList>
            <person name="Schulz F."/>
            <person name="Roux S."/>
            <person name="Paez-Espino D."/>
            <person name="Jungbluth S."/>
            <person name="Walsh D.A."/>
            <person name="Denef V.J."/>
            <person name="McMahon K.D."/>
            <person name="Konstantinidis K.T."/>
            <person name="Eloe-Fadrosh E.A."/>
            <person name="Kyrpides N.C."/>
            <person name="Woyke T."/>
        </authorList>
    </citation>
    <scope>NUCLEOTIDE SEQUENCE</scope>
    <source>
        <strain evidence="2">GVMAG-M-3300023184-53</strain>
    </source>
</reference>
<accession>A0A6C0I7Z0</accession>
<evidence type="ECO:0000313" key="2">
    <source>
        <dbReference type="EMBL" id="QHT89111.1"/>
    </source>
</evidence>
<sequence length="183" mass="19961">MNPLQQYNFVPTTVLGNQFLSYKQPAYYMTDYRPSSDLYSYLINDASQNGKVRTGHELRQYLQDNAGTLSKRFLTSTAEQFINMSTPGAPNTCSGAEAGVIYSGGKPLVNDIGNEQKFGNQCNVPGQSCMMIWNNTPLPQQGPHCQVPPTDGYYPPYSLLSSGSGNMPHAPTRKPSAPRPGGS</sequence>
<name>A0A6C0I7Z0_9ZZZZ</name>
<organism evidence="2">
    <name type="scientific">viral metagenome</name>
    <dbReference type="NCBI Taxonomy" id="1070528"/>
    <lineage>
        <taxon>unclassified sequences</taxon>
        <taxon>metagenomes</taxon>
        <taxon>organismal metagenomes</taxon>
    </lineage>
</organism>